<evidence type="ECO:0000256" key="8">
    <source>
        <dbReference type="SAM" id="Phobius"/>
    </source>
</evidence>
<feature type="transmembrane region" description="Helical" evidence="8">
    <location>
        <begin position="66"/>
        <end position="90"/>
    </location>
</feature>
<feature type="transmembrane region" description="Helical" evidence="8">
    <location>
        <begin position="27"/>
        <end position="46"/>
    </location>
</feature>
<dbReference type="PANTHER" id="PTHR24243:SF230">
    <property type="entry name" value="G-PROTEIN COUPLED RECEPTORS FAMILY 1 PROFILE DOMAIN-CONTAINING PROTEIN"/>
    <property type="match status" value="1"/>
</dbReference>
<evidence type="ECO:0000259" key="9">
    <source>
        <dbReference type="PROSITE" id="PS50262"/>
    </source>
</evidence>
<dbReference type="PROSITE" id="PS50262">
    <property type="entry name" value="G_PROTEIN_RECEP_F1_2"/>
    <property type="match status" value="1"/>
</dbReference>
<sequence>MTILGLVVNILNIIVFIQQGLRDPVNISLLGLSISDFGSLVLHFFISLCWIPSLKPMDLPFYPLQLLYFFMWTHVIFTRVTTGITAWITFERCLCILFPLKIKSLVTPGRTVSFMIVICVTMVLSAFPVFYTTRAAWLFDPSRNKSILGIVHISSSVNVQKIAFWTNNLLPTVFFIFITICTVILVKALKKNARWKEQSVSSNKQASVTSRDAKVVRMVTIISITFISCYAPGTVVFLFILVFPQLTFAGRNEKTRSQNLKYSVQEDLYSPGLADLVGQRR</sequence>
<keyword evidence="3 8" id="KW-1133">Transmembrane helix</keyword>
<reference evidence="10" key="1">
    <citation type="submission" date="2021-04" db="EMBL/GenBank/DDBJ databases">
        <authorList>
            <consortium name="Molecular Ecology Group"/>
        </authorList>
    </citation>
    <scope>NUCLEOTIDE SEQUENCE</scope>
</reference>
<feature type="transmembrane region" description="Helical" evidence="8">
    <location>
        <begin position="219"/>
        <end position="243"/>
    </location>
</feature>
<evidence type="ECO:0000256" key="6">
    <source>
        <dbReference type="ARBA" id="ARBA00023170"/>
    </source>
</evidence>
<name>A0A8S3ZWP0_9EUPU</name>
<comment type="subcellular location">
    <subcellularLocation>
        <location evidence="1">Membrane</location>
        <topology evidence="1">Multi-pass membrane protein</topology>
    </subcellularLocation>
</comment>
<accession>A0A8S3ZWP0</accession>
<keyword evidence="5 8" id="KW-0472">Membrane</keyword>
<keyword evidence="7" id="KW-0807">Transducer</keyword>
<dbReference type="GO" id="GO:0004930">
    <property type="term" value="F:G protein-coupled receptor activity"/>
    <property type="evidence" value="ECO:0007669"/>
    <property type="project" value="UniProtKB-KW"/>
</dbReference>
<keyword evidence="2 8" id="KW-0812">Transmembrane</keyword>
<feature type="transmembrane region" description="Helical" evidence="8">
    <location>
        <begin position="169"/>
        <end position="189"/>
    </location>
</feature>
<dbReference type="Proteomes" id="UP000678393">
    <property type="component" value="Unassembled WGS sequence"/>
</dbReference>
<dbReference type="SUPFAM" id="SSF81321">
    <property type="entry name" value="Family A G protein-coupled receptor-like"/>
    <property type="match status" value="1"/>
</dbReference>
<evidence type="ECO:0000256" key="1">
    <source>
        <dbReference type="ARBA" id="ARBA00004141"/>
    </source>
</evidence>
<evidence type="ECO:0000256" key="4">
    <source>
        <dbReference type="ARBA" id="ARBA00023040"/>
    </source>
</evidence>
<dbReference type="EMBL" id="CAJHNH020006757">
    <property type="protein sequence ID" value="CAG5134063.1"/>
    <property type="molecule type" value="Genomic_DNA"/>
</dbReference>
<dbReference type="OrthoDB" id="5952950at2759"/>
<keyword evidence="4" id="KW-0297">G-protein coupled receptor</keyword>
<keyword evidence="6" id="KW-0675">Receptor</keyword>
<organism evidence="10 11">
    <name type="scientific">Candidula unifasciata</name>
    <dbReference type="NCBI Taxonomy" id="100452"/>
    <lineage>
        <taxon>Eukaryota</taxon>
        <taxon>Metazoa</taxon>
        <taxon>Spiralia</taxon>
        <taxon>Lophotrochozoa</taxon>
        <taxon>Mollusca</taxon>
        <taxon>Gastropoda</taxon>
        <taxon>Heterobranchia</taxon>
        <taxon>Euthyneura</taxon>
        <taxon>Panpulmonata</taxon>
        <taxon>Eupulmonata</taxon>
        <taxon>Stylommatophora</taxon>
        <taxon>Helicina</taxon>
        <taxon>Helicoidea</taxon>
        <taxon>Geomitridae</taxon>
        <taxon>Candidula</taxon>
    </lineage>
</organism>
<dbReference type="PANTHER" id="PTHR24243">
    <property type="entry name" value="G-PROTEIN COUPLED RECEPTOR"/>
    <property type="match status" value="1"/>
</dbReference>
<protein>
    <recommendedName>
        <fullName evidence="9">G-protein coupled receptors family 1 profile domain-containing protein</fullName>
    </recommendedName>
</protein>
<comment type="caution">
    <text evidence="10">The sequence shown here is derived from an EMBL/GenBank/DDBJ whole genome shotgun (WGS) entry which is preliminary data.</text>
</comment>
<dbReference type="InterPro" id="IPR017452">
    <property type="entry name" value="GPCR_Rhodpsn_7TM"/>
</dbReference>
<evidence type="ECO:0000313" key="10">
    <source>
        <dbReference type="EMBL" id="CAG5134063.1"/>
    </source>
</evidence>
<dbReference type="Pfam" id="PF00001">
    <property type="entry name" value="7tm_1"/>
    <property type="match status" value="1"/>
</dbReference>
<dbReference type="AlphaFoldDB" id="A0A8S3ZWP0"/>
<gene>
    <name evidence="10" type="ORF">CUNI_LOCUS19621</name>
</gene>
<proteinExistence type="predicted"/>
<evidence type="ECO:0000313" key="11">
    <source>
        <dbReference type="Proteomes" id="UP000678393"/>
    </source>
</evidence>
<feature type="domain" description="G-protein coupled receptors family 1 profile" evidence="9">
    <location>
        <begin position="8"/>
        <end position="239"/>
    </location>
</feature>
<evidence type="ECO:0000256" key="7">
    <source>
        <dbReference type="ARBA" id="ARBA00023224"/>
    </source>
</evidence>
<keyword evidence="11" id="KW-1185">Reference proteome</keyword>
<feature type="transmembrane region" description="Helical" evidence="8">
    <location>
        <begin position="111"/>
        <end position="131"/>
    </location>
</feature>
<evidence type="ECO:0000256" key="2">
    <source>
        <dbReference type="ARBA" id="ARBA00022692"/>
    </source>
</evidence>
<evidence type="ECO:0000256" key="5">
    <source>
        <dbReference type="ARBA" id="ARBA00023136"/>
    </source>
</evidence>
<dbReference type="Gene3D" id="1.20.1070.10">
    <property type="entry name" value="Rhodopsin 7-helix transmembrane proteins"/>
    <property type="match status" value="1"/>
</dbReference>
<dbReference type="InterPro" id="IPR000276">
    <property type="entry name" value="GPCR_Rhodpsn"/>
</dbReference>
<dbReference type="GO" id="GO:0005886">
    <property type="term" value="C:plasma membrane"/>
    <property type="evidence" value="ECO:0007669"/>
    <property type="project" value="TreeGrafter"/>
</dbReference>
<evidence type="ECO:0000256" key="3">
    <source>
        <dbReference type="ARBA" id="ARBA00022989"/>
    </source>
</evidence>